<feature type="compositionally biased region" description="Low complexity" evidence="1">
    <location>
        <begin position="48"/>
        <end position="59"/>
    </location>
</feature>
<name>A0ABR2ZLU3_9AGAR</name>
<gene>
    <name evidence="2" type="ORF">AAF712_010585</name>
</gene>
<sequence length="144" mass="15694">MLFRTGLDVSASPVQSEGSNADDHPTRAPFADLSHSRAANPIDGTDLSSTMNLSFSSSSREPIERHRNWMGSYKEHYGFTGSRLKVEEETEGLKNQAQRTDHAVTQRTRARALSELVKALCGSGGPGTDLVGVEVKTPIKKTHQ</sequence>
<evidence type="ECO:0000256" key="1">
    <source>
        <dbReference type="SAM" id="MobiDB-lite"/>
    </source>
</evidence>
<dbReference type="Proteomes" id="UP001437256">
    <property type="component" value="Unassembled WGS sequence"/>
</dbReference>
<accession>A0ABR2ZLU3</accession>
<keyword evidence="3" id="KW-1185">Reference proteome</keyword>
<dbReference type="EMBL" id="JBBXMP010000102">
    <property type="protein sequence ID" value="KAL0062546.1"/>
    <property type="molecule type" value="Genomic_DNA"/>
</dbReference>
<protein>
    <submittedName>
        <fullName evidence="2">Uncharacterized protein</fullName>
    </submittedName>
</protein>
<comment type="caution">
    <text evidence="2">The sequence shown here is derived from an EMBL/GenBank/DDBJ whole genome shotgun (WGS) entry which is preliminary data.</text>
</comment>
<evidence type="ECO:0000313" key="3">
    <source>
        <dbReference type="Proteomes" id="UP001437256"/>
    </source>
</evidence>
<feature type="region of interest" description="Disordered" evidence="1">
    <location>
        <begin position="1"/>
        <end position="63"/>
    </location>
</feature>
<evidence type="ECO:0000313" key="2">
    <source>
        <dbReference type="EMBL" id="KAL0062546.1"/>
    </source>
</evidence>
<organism evidence="2 3">
    <name type="scientific">Marasmius tenuissimus</name>
    <dbReference type="NCBI Taxonomy" id="585030"/>
    <lineage>
        <taxon>Eukaryota</taxon>
        <taxon>Fungi</taxon>
        <taxon>Dikarya</taxon>
        <taxon>Basidiomycota</taxon>
        <taxon>Agaricomycotina</taxon>
        <taxon>Agaricomycetes</taxon>
        <taxon>Agaricomycetidae</taxon>
        <taxon>Agaricales</taxon>
        <taxon>Marasmiineae</taxon>
        <taxon>Marasmiaceae</taxon>
        <taxon>Marasmius</taxon>
    </lineage>
</organism>
<proteinExistence type="predicted"/>
<reference evidence="2 3" key="1">
    <citation type="submission" date="2024-05" db="EMBL/GenBank/DDBJ databases">
        <title>A draft genome resource for the thread blight pathogen Marasmius tenuissimus strain MS-2.</title>
        <authorList>
            <person name="Yulfo-Soto G.E."/>
            <person name="Baruah I.K."/>
            <person name="Amoako-Attah I."/>
            <person name="Bukari Y."/>
            <person name="Meinhardt L.W."/>
            <person name="Bailey B.A."/>
            <person name="Cohen S.P."/>
        </authorList>
    </citation>
    <scope>NUCLEOTIDE SEQUENCE [LARGE SCALE GENOMIC DNA]</scope>
    <source>
        <strain evidence="2 3">MS-2</strain>
    </source>
</reference>